<dbReference type="Pfam" id="PF13561">
    <property type="entry name" value="adh_short_C2"/>
    <property type="match status" value="1"/>
</dbReference>
<accession>A0ABS6F5M7</accession>
<dbReference type="PANTHER" id="PTHR42879">
    <property type="entry name" value="3-OXOACYL-(ACYL-CARRIER-PROTEIN) REDUCTASE"/>
    <property type="match status" value="1"/>
</dbReference>
<gene>
    <name evidence="2" type="ORF">KQI82_01450</name>
</gene>
<proteinExistence type="inferred from homology"/>
<organism evidence="2 3">
    <name type="scientific">Dysosmobacter acutus</name>
    <dbReference type="NCBI Taxonomy" id="2841504"/>
    <lineage>
        <taxon>Bacteria</taxon>
        <taxon>Bacillati</taxon>
        <taxon>Bacillota</taxon>
        <taxon>Clostridia</taxon>
        <taxon>Eubacteriales</taxon>
        <taxon>Oscillospiraceae</taxon>
        <taxon>Dysosmobacter</taxon>
    </lineage>
</organism>
<dbReference type="EMBL" id="JAHLQN010000001">
    <property type="protein sequence ID" value="MBU5625598.1"/>
    <property type="molecule type" value="Genomic_DNA"/>
</dbReference>
<comment type="caution">
    <text evidence="2">The sequence shown here is derived from an EMBL/GenBank/DDBJ whole genome shotgun (WGS) entry which is preliminary data.</text>
</comment>
<dbReference type="NCBIfam" id="NF005559">
    <property type="entry name" value="PRK07231.1"/>
    <property type="match status" value="1"/>
</dbReference>
<keyword evidence="3" id="KW-1185">Reference proteome</keyword>
<dbReference type="RefSeq" id="WP_216557692.1">
    <property type="nucleotide sequence ID" value="NZ_JAHLQN010000001.1"/>
</dbReference>
<comment type="similarity">
    <text evidence="1">Belongs to the short-chain dehydrogenases/reductases (SDR) family.</text>
</comment>
<sequence>MGKLDGKIAIVTGAAQGIGNGSAKVLAKHGATVILLDFAESVTAAAEEIRQMGLKADSRRVDVSKLEDVQKVVDDIVAQYGRIDILHNNAGVNRRVKFEDMDVKTLNFIFGVNIYGVWNMSKAVYPYMLKAGYGRIINTSSVTGTKVVDEGQTTYSMTKGAVSALTRALAYEAGPHGITVNAVLPGWVRTPKIEQVAADNRPEDPESAMRDMASFIPLKRLCNIEEIGDLVAFLASDDAKYITGTEVVIDGGSTLPETFNILHA</sequence>
<dbReference type="InterPro" id="IPR050259">
    <property type="entry name" value="SDR"/>
</dbReference>
<evidence type="ECO:0000313" key="2">
    <source>
        <dbReference type="EMBL" id="MBU5625598.1"/>
    </source>
</evidence>
<evidence type="ECO:0000256" key="1">
    <source>
        <dbReference type="ARBA" id="ARBA00006484"/>
    </source>
</evidence>
<dbReference type="InterPro" id="IPR002347">
    <property type="entry name" value="SDR_fam"/>
</dbReference>
<dbReference type="CDD" id="cd05233">
    <property type="entry name" value="SDR_c"/>
    <property type="match status" value="1"/>
</dbReference>
<evidence type="ECO:0000313" key="3">
    <source>
        <dbReference type="Proteomes" id="UP000787672"/>
    </source>
</evidence>
<name>A0ABS6F5M7_9FIRM</name>
<dbReference type="Proteomes" id="UP000787672">
    <property type="component" value="Unassembled WGS sequence"/>
</dbReference>
<dbReference type="PANTHER" id="PTHR42879:SF2">
    <property type="entry name" value="3-OXOACYL-[ACYL-CARRIER-PROTEIN] REDUCTASE FABG"/>
    <property type="match status" value="1"/>
</dbReference>
<reference evidence="2 3" key="1">
    <citation type="submission" date="2021-06" db="EMBL/GenBank/DDBJ databases">
        <authorList>
            <person name="Sun Q."/>
            <person name="Li D."/>
        </authorList>
    </citation>
    <scope>NUCLEOTIDE SEQUENCE [LARGE SCALE GENOMIC DNA]</scope>
    <source>
        <strain evidence="2 3">MSJ-2</strain>
    </source>
</reference>
<dbReference type="InterPro" id="IPR020904">
    <property type="entry name" value="Sc_DH/Rdtase_CS"/>
</dbReference>
<dbReference type="PROSITE" id="PS00061">
    <property type="entry name" value="ADH_SHORT"/>
    <property type="match status" value="1"/>
</dbReference>
<protein>
    <submittedName>
        <fullName evidence="2">SDR family oxidoreductase</fullName>
    </submittedName>
</protein>